<evidence type="ECO:0000313" key="2">
    <source>
        <dbReference type="EMBL" id="UYP44311.1"/>
    </source>
</evidence>
<protein>
    <submittedName>
        <fullName evidence="2">Uncharacterized protein</fullName>
    </submittedName>
</protein>
<feature type="region of interest" description="Disordered" evidence="1">
    <location>
        <begin position="201"/>
        <end position="256"/>
    </location>
</feature>
<sequence length="326" mass="37943">MVFLRLQENLSQLIETLENKYTKTEVFPVYSHISGEKDNTAEITFILHPKTQESVKNKLKIKDVNKFFNTCVQKKNLPNFEDKMFKKMVNFFTQNRKEYELPREKLLYLLKRQDAGLSLKKWITQNVLYSFNNLDYPVASIIQNDTEEAYCAIICSYDMKEDGLLLMLEDKLAEILQEKYKGTEGIPEKIASDETESILEKEPPIEKTEKNVEKIPDIKKSEEIGEDVKESKEVEDAKKSPEAKINEKKKPEAKISEKKKVVTKKMGLFGPILTTVKDTEEQENENKTIGTKEKEQIPVEEHLTSAEKQKLARKSLAQRRMKRNKK</sequence>
<keyword evidence="3" id="KW-1185">Reference proteome</keyword>
<name>A0ABY6HP55_9ARCH</name>
<evidence type="ECO:0000256" key="1">
    <source>
        <dbReference type="SAM" id="MobiDB-lite"/>
    </source>
</evidence>
<proteinExistence type="predicted"/>
<organism evidence="2 3">
    <name type="scientific">Candidatus Lokiarchaeum ossiferum</name>
    <dbReference type="NCBI Taxonomy" id="2951803"/>
    <lineage>
        <taxon>Archaea</taxon>
        <taxon>Promethearchaeati</taxon>
        <taxon>Promethearchaeota</taxon>
        <taxon>Promethearchaeia</taxon>
        <taxon>Promethearchaeales</taxon>
        <taxon>Promethearchaeaceae</taxon>
        <taxon>Candidatus Lokiarchaeum</taxon>
    </lineage>
</organism>
<dbReference type="EMBL" id="CP104013">
    <property type="protein sequence ID" value="UYP44311.1"/>
    <property type="molecule type" value="Genomic_DNA"/>
</dbReference>
<feature type="compositionally biased region" description="Basic residues" evidence="1">
    <location>
        <begin position="311"/>
        <end position="326"/>
    </location>
</feature>
<evidence type="ECO:0000313" key="3">
    <source>
        <dbReference type="Proteomes" id="UP001208689"/>
    </source>
</evidence>
<reference evidence="2" key="1">
    <citation type="submission" date="2022-09" db="EMBL/GenBank/DDBJ databases">
        <title>Actin cytoskeleton and complex cell architecture in an #Asgard archaeon.</title>
        <authorList>
            <person name="Ponce Toledo R.I."/>
            <person name="Schleper C."/>
            <person name="Rodrigues Oliveira T."/>
            <person name="Wollweber F."/>
            <person name="Xu J."/>
            <person name="Rittmann S."/>
            <person name="Klingl A."/>
            <person name="Pilhofer M."/>
        </authorList>
    </citation>
    <scope>NUCLEOTIDE SEQUENCE</scope>
    <source>
        <strain evidence="2">B-35</strain>
    </source>
</reference>
<dbReference type="Proteomes" id="UP001208689">
    <property type="component" value="Chromosome"/>
</dbReference>
<gene>
    <name evidence="2" type="ORF">NEF87_000596</name>
</gene>
<feature type="compositionally biased region" description="Basic and acidic residues" evidence="1">
    <location>
        <begin position="284"/>
        <end position="310"/>
    </location>
</feature>
<accession>A0ABY6HP55</accession>
<feature type="region of interest" description="Disordered" evidence="1">
    <location>
        <begin position="274"/>
        <end position="326"/>
    </location>
</feature>